<protein>
    <submittedName>
        <fullName evidence="1">DEBR0S4_05754g1_1</fullName>
    </submittedName>
</protein>
<name>A0A7D9CZM0_DEKBR</name>
<gene>
    <name evidence="1" type="ORF">DEBR0S4_05754G</name>
</gene>
<reference evidence="1 2" key="1">
    <citation type="submission" date="2019-07" db="EMBL/GenBank/DDBJ databases">
        <authorList>
            <person name="Friedrich A."/>
            <person name="Schacherer J."/>
        </authorList>
    </citation>
    <scope>NUCLEOTIDE SEQUENCE [LARGE SCALE GENOMIC DNA]</scope>
</reference>
<dbReference type="EMBL" id="CABFWN010000004">
    <property type="protein sequence ID" value="VUG18919.1"/>
    <property type="molecule type" value="Genomic_DNA"/>
</dbReference>
<dbReference type="AlphaFoldDB" id="A0A7D9CZM0"/>
<evidence type="ECO:0000313" key="2">
    <source>
        <dbReference type="Proteomes" id="UP000478008"/>
    </source>
</evidence>
<organism evidence="1 2">
    <name type="scientific">Dekkera bruxellensis</name>
    <name type="common">Brettanomyces custersii</name>
    <dbReference type="NCBI Taxonomy" id="5007"/>
    <lineage>
        <taxon>Eukaryota</taxon>
        <taxon>Fungi</taxon>
        <taxon>Dikarya</taxon>
        <taxon>Ascomycota</taxon>
        <taxon>Saccharomycotina</taxon>
        <taxon>Pichiomycetes</taxon>
        <taxon>Pichiales</taxon>
        <taxon>Pichiaceae</taxon>
        <taxon>Brettanomyces</taxon>
    </lineage>
</organism>
<proteinExistence type="predicted"/>
<accession>A0A7D9CZM0</accession>
<keyword evidence="2" id="KW-1185">Reference proteome</keyword>
<sequence length="997" mass="114596">MFGYVRCSARNRCCFISLAGFRKRPFHVFSILKLSYKKGEFEDEETEREDSGRFSAGGENVLPVSDRLHSPFSLNTWTETNANKNSEFDDNTHEENGEIVHNPLSEGGNIKTPLDPSQFFSPLKHVRSITAARFLSKNYNLQKTDVATFVFHQKNIYKVEVNGLLRAGSFVEYAVSNIPGSEVECGIVLNNQQNRLTTAQIYYILTSDGRIDRIVLPQVNFMLPEFICTEKVIPLTDSELEKFSSSQSIFYTKDVCSPPVLLYFAKLAYTINTLIEFQEKLKSVIFSRELDEAAFIKFGQTQKQCSVSIHRFGSYLLKDDTLKYIITPHTNVMGLSALLYTVHRMMCGDPVHFRVNLHNSAIENDLKAFLNPIEQIDSHYFVNPINLVPVLHQIDQTSVQELEKNYKLILHKRLKYRIFVLLAEDLRFFNFIRFMKYTIEYPHERFLRKLAFLDDHTSASGPVRITPAQLYRLLIEFGIYNPNTNPVLSSGIYGELKQSLVSNMRCSSLSQLMPYAQVDRVAIYDKSKDKELKINVPLSDKVKASVREVEGMLKRGELKPDNASCSNFVTNVAGIEFPTVIYRIDWNLALAVRKISMTQYKFSFFVPVPRNNVKSWMISNPVSFPRLSDDELQGDLVGLYDQIPKDKKYRNTLPKPILSFKISFVFDYLKSESLIDPEIEVSLDSFRHTQMLERIDISKESDRRKIMRLATRDKLDNLLKQKEHARLQHGLLRLNPDSENNGLSSQTCSQSGLSGHMVSEVRFMLDEFLSLYCRKRGIPVISRSIDVDRIASADSRKSRKFRIFKWYANSYDSFRQGGSLDLSSFVSGLRYLKPMKISICPNGEMAPLGLSHYASFTASDYLESYVNRIQVLKYLTHDKMLDMRTLQPKIQSNCDAFLDLKRRLRRYITLSGLKRSIETQFGRMRLFRCVVVDPPYTTLICGIKRTMNAKAYCIDLDLMVEIDLAEKSISRNLMVGDRLICTRIIEVDSIGGQLTLR</sequence>
<dbReference type="Proteomes" id="UP000478008">
    <property type="component" value="Unassembled WGS sequence"/>
</dbReference>
<evidence type="ECO:0000313" key="1">
    <source>
        <dbReference type="EMBL" id="VUG18919.1"/>
    </source>
</evidence>